<dbReference type="EMBL" id="LT963352">
    <property type="protein sequence ID" value="SOR84381.1"/>
    <property type="molecule type" value="Genomic_DNA"/>
</dbReference>
<proteinExistence type="predicted"/>
<name>A0A2N9BM04_STRCX</name>
<evidence type="ECO:0000313" key="3">
    <source>
        <dbReference type="Proteomes" id="UP000235464"/>
    </source>
</evidence>
<dbReference type="InterPro" id="IPR024344">
    <property type="entry name" value="MDMPI_metal-binding"/>
</dbReference>
<evidence type="ECO:0000313" key="2">
    <source>
        <dbReference type="EMBL" id="SOR84381.1"/>
    </source>
</evidence>
<dbReference type="Gene3D" id="1.20.120.450">
    <property type="entry name" value="dinb family like domain"/>
    <property type="match status" value="1"/>
</dbReference>
<sequence length="213" mass="23480">MSDSDPYWAAVRATRLRIADLLEELTPAEWEQESLCRGWRVRDVAGHLALVPTITTWDMVAVAPRARFSPDRINTVLARRHGSRHPADLVAAIRSHAGTRRTAKVLDTRNALFDAIVHGQDIALPLARQLPVPAEHSREGLRRVWAMGWPFHAERHLAGFTLRATDTDWAVGDGPEIAGPALGLLLLSTGRTACLDTLQGDGVDRLKSSLPDR</sequence>
<evidence type="ECO:0000259" key="1">
    <source>
        <dbReference type="Pfam" id="PF11716"/>
    </source>
</evidence>
<accession>A0A2N9BM04</accession>
<reference evidence="3" key="1">
    <citation type="submission" date="2017-11" db="EMBL/GenBank/DDBJ databases">
        <authorList>
            <person name="Wibberg D."/>
        </authorList>
    </citation>
    <scope>NUCLEOTIDE SEQUENCE [LARGE SCALE GENOMIC DNA]</scope>
</reference>
<keyword evidence="3" id="KW-1185">Reference proteome</keyword>
<dbReference type="NCBIfam" id="TIGR03083">
    <property type="entry name" value="maleylpyruvate isomerase family mycothiol-dependent enzyme"/>
    <property type="match status" value="1"/>
</dbReference>
<gene>
    <name evidence="2" type="ORF">SCNRRL3882_7826</name>
</gene>
<dbReference type="InterPro" id="IPR034660">
    <property type="entry name" value="DinB/YfiT-like"/>
</dbReference>
<dbReference type="AlphaFoldDB" id="A0A2N9BM04"/>
<dbReference type="GO" id="GO:0046872">
    <property type="term" value="F:metal ion binding"/>
    <property type="evidence" value="ECO:0007669"/>
    <property type="project" value="InterPro"/>
</dbReference>
<dbReference type="SUPFAM" id="SSF109854">
    <property type="entry name" value="DinB/YfiT-like putative metalloenzymes"/>
    <property type="match status" value="1"/>
</dbReference>
<dbReference type="Proteomes" id="UP000235464">
    <property type="component" value="Chromosome I"/>
</dbReference>
<feature type="domain" description="Mycothiol-dependent maleylpyruvate isomerase metal-binding" evidence="1">
    <location>
        <begin position="12"/>
        <end position="101"/>
    </location>
</feature>
<organism evidence="2 3">
    <name type="scientific">Streptomyces chartreusis NRRL 3882</name>
    <dbReference type="NCBI Taxonomy" id="1079985"/>
    <lineage>
        <taxon>Bacteria</taxon>
        <taxon>Bacillati</taxon>
        <taxon>Actinomycetota</taxon>
        <taxon>Actinomycetes</taxon>
        <taxon>Kitasatosporales</taxon>
        <taxon>Streptomycetaceae</taxon>
        <taxon>Streptomyces</taxon>
    </lineage>
</organism>
<protein>
    <submittedName>
        <fullName evidence="2">Putative Actinobacterial protein</fullName>
    </submittedName>
</protein>
<dbReference type="OrthoDB" id="5178565at2"/>
<dbReference type="Pfam" id="PF11716">
    <property type="entry name" value="MDMPI_N"/>
    <property type="match status" value="1"/>
</dbReference>
<dbReference type="InterPro" id="IPR017517">
    <property type="entry name" value="Maleyloyr_isom"/>
</dbReference>
<dbReference type="RefSeq" id="WP_010048287.1">
    <property type="nucleotide sequence ID" value="NZ_LT962942.1"/>
</dbReference>